<dbReference type="PANTHER" id="PTHR45633">
    <property type="entry name" value="60 KDA HEAT SHOCK PROTEIN, MITOCHONDRIAL"/>
    <property type="match status" value="1"/>
</dbReference>
<dbReference type="InterPro" id="IPR027410">
    <property type="entry name" value="TCP-1-like_intermed_sf"/>
</dbReference>
<gene>
    <name evidence="5" type="ORF">DEHRE_03960</name>
</gene>
<dbReference type="SUPFAM" id="SSF54849">
    <property type="entry name" value="GroEL-intermediate domain like"/>
    <property type="match status" value="2"/>
</dbReference>
<dbReference type="Proteomes" id="UP000018934">
    <property type="component" value="Chromosome"/>
</dbReference>
<dbReference type="SUPFAM" id="SSF52029">
    <property type="entry name" value="GroEL apical domain-like"/>
    <property type="match status" value="1"/>
</dbReference>
<keyword evidence="6" id="KW-1185">Reference proteome</keyword>
<organism evidence="5 6">
    <name type="scientific">Dehalobacter restrictus (strain DSM 9455 / PER-K23)</name>
    <dbReference type="NCBI Taxonomy" id="871738"/>
    <lineage>
        <taxon>Bacteria</taxon>
        <taxon>Bacillati</taxon>
        <taxon>Bacillota</taxon>
        <taxon>Clostridia</taxon>
        <taxon>Eubacteriales</taxon>
        <taxon>Desulfitobacteriaceae</taxon>
        <taxon>Dehalobacter</taxon>
    </lineage>
</organism>
<comment type="function">
    <text evidence="4">Together with its co-chaperonin GroES, plays an essential role in assisting protein folding. The GroEL-GroES system forms a nano-cage that allows encapsulation of the non-native substrate proteins and provides a physical environment optimized to promote and accelerate protein folding.</text>
</comment>
<dbReference type="Gene3D" id="3.30.260.10">
    <property type="entry name" value="TCP-1-like chaperonin intermediate domain"/>
    <property type="match status" value="1"/>
</dbReference>
<reference evidence="5 6" key="1">
    <citation type="journal article" date="2013" name="Stand. Genomic Sci.">
        <title>Complete genome sequence of Dehalobacter restrictus PER-K23(T.).</title>
        <authorList>
            <person name="Kruse T."/>
            <person name="Maillard J."/>
            <person name="Goodwin L."/>
            <person name="Woyke T."/>
            <person name="Teshima H."/>
            <person name="Bruce D."/>
            <person name="Detter C."/>
            <person name="Tapia R."/>
            <person name="Han C."/>
            <person name="Huntemann M."/>
            <person name="Wei C.L."/>
            <person name="Han J."/>
            <person name="Chen A."/>
            <person name="Kyrpides N."/>
            <person name="Szeto E."/>
            <person name="Markowitz V."/>
            <person name="Ivanova N."/>
            <person name="Pagani I."/>
            <person name="Pati A."/>
            <person name="Pitluck S."/>
            <person name="Nolan M."/>
            <person name="Holliger C."/>
            <person name="Smidt H."/>
        </authorList>
    </citation>
    <scope>NUCLEOTIDE SEQUENCE [LARGE SCALE GENOMIC DNA]</scope>
    <source>
        <strain evidence="6">DSM 9455</strain>
    </source>
</reference>
<dbReference type="Pfam" id="PF00118">
    <property type="entry name" value="Cpn60_TCP1"/>
    <property type="match status" value="1"/>
</dbReference>
<dbReference type="Gene3D" id="3.50.7.10">
    <property type="entry name" value="GroEL"/>
    <property type="match status" value="1"/>
</dbReference>
<evidence type="ECO:0000256" key="3">
    <source>
        <dbReference type="RuleBase" id="RU000418"/>
    </source>
</evidence>
<dbReference type="InterPro" id="IPR027413">
    <property type="entry name" value="GROEL-like_equatorial_sf"/>
</dbReference>
<evidence type="ECO:0000313" key="5">
    <source>
        <dbReference type="EMBL" id="AHF09341.1"/>
    </source>
</evidence>
<comment type="subunit">
    <text evidence="4">Forms a cylinder of 14 subunits composed of two heptameric rings stacked back-to-back. Interacts with the co-chaperonin GroES.</text>
</comment>
<dbReference type="NCBIfam" id="NF009487">
    <property type="entry name" value="PRK12849.1"/>
    <property type="match status" value="1"/>
</dbReference>
<evidence type="ECO:0000256" key="1">
    <source>
        <dbReference type="ARBA" id="ARBA00006607"/>
    </source>
</evidence>
<evidence type="ECO:0000256" key="2">
    <source>
        <dbReference type="ARBA" id="ARBA00023186"/>
    </source>
</evidence>
<name>A0ABM5P473_DEHRP</name>
<evidence type="ECO:0000313" key="6">
    <source>
        <dbReference type="Proteomes" id="UP000018934"/>
    </source>
</evidence>
<protein>
    <recommendedName>
        <fullName evidence="4">60 kDa chaperonin</fullName>
    </recommendedName>
</protein>
<dbReference type="InterPro" id="IPR001844">
    <property type="entry name" value="Cpn60/GroEL"/>
</dbReference>
<dbReference type="InterPro" id="IPR002423">
    <property type="entry name" value="Cpn60/GroEL/TCP-1"/>
</dbReference>
<evidence type="ECO:0000256" key="4">
    <source>
        <dbReference type="RuleBase" id="RU000419"/>
    </source>
</evidence>
<proteinExistence type="inferred from homology"/>
<dbReference type="RefSeq" id="WP_025205269.1">
    <property type="nucleotide sequence ID" value="NZ_CP007033.1"/>
</dbReference>
<sequence length="550" mass="59468">MRLTIGSSLGFSGTARNEIAKGVYAVADLVQTTMGPMGKNVIIERRYGYPLVTKDGVTVARHIVLLDPAPSVGVKLCQEVAQKTNDLVGDGTTTSIVLFASMVRQGMKLLEAGYNSQQLKKGMELALQSACDKLEKMSIPADSIEKILSVSTVSSKDMKIGRLIAEAMERVGINGIITVGSSQQKKSFVEVSSGLEIEKGYTTPNFITKGDRMMIELEEAFVFMTDCPITTVNEMDKILNWCVANKRSLLLIANDIRRDALGALVWAKKSGRVNGVAIEAMGSGQQRLDFLEDIAVYTGGSVVSTLLGSSLDSCRVSTCGKADRIVVTGGKTVISNGQGKTEDIEKRIRQLRTLLEMSSSKEEQAVFKNRIANLSDGIAVIQVGGITDIEMQELKYRVEDGVHAAQTAVISGILPGGGKAAWWVAQNLKDELESIKLVGKNELNDGLAKGYEIVIKAMEEPMIQMLKNAGKDYVQIIKSLNSVQSWVGFDIVTNQMTDMLRGGIVDPSLTIISSLRNSISSASMLLTCEALVGEGLFTKSQPELKDLTTY</sequence>
<dbReference type="NCBIfam" id="NF000592">
    <property type="entry name" value="PRK00013.1"/>
    <property type="match status" value="1"/>
</dbReference>
<dbReference type="SUPFAM" id="SSF48592">
    <property type="entry name" value="GroEL equatorial domain-like"/>
    <property type="match status" value="1"/>
</dbReference>
<dbReference type="EMBL" id="CP007033">
    <property type="protein sequence ID" value="AHF09341.1"/>
    <property type="molecule type" value="Genomic_DNA"/>
</dbReference>
<dbReference type="PRINTS" id="PR00298">
    <property type="entry name" value="CHAPERONIN60"/>
</dbReference>
<comment type="similarity">
    <text evidence="1 3">Belongs to the chaperonin (HSP60) family.</text>
</comment>
<dbReference type="Gene3D" id="1.10.560.10">
    <property type="entry name" value="GroEL-like equatorial domain"/>
    <property type="match status" value="1"/>
</dbReference>
<keyword evidence="2" id="KW-0143">Chaperone</keyword>
<accession>A0ABM5P473</accession>
<dbReference type="InterPro" id="IPR027409">
    <property type="entry name" value="GroEL-like_apical_dom_sf"/>
</dbReference>